<proteinExistence type="predicted"/>
<protein>
    <submittedName>
        <fullName evidence="2">Uncharacterized protein</fullName>
    </submittedName>
</protein>
<dbReference type="EMBL" id="BK015903">
    <property type="protein sequence ID" value="DAD72613.1"/>
    <property type="molecule type" value="Genomic_DNA"/>
</dbReference>
<evidence type="ECO:0000256" key="1">
    <source>
        <dbReference type="SAM" id="Phobius"/>
    </source>
</evidence>
<sequence>MVYFNYQRSIFRTIRRLFKKLVSKILNISYKKVTIILFIVSIILTFLHNTSQASSVNINSVDEQTEAYYSWNILKDRQLNYQRALVLFSINPFLKKTALWDFLKTNIYDKWYQSNTAIEQISYSDNKYLIRAYTDLVWTGNTSYVNFNHNDKEYRAGYYSYTGNLVYISYDTTNNTADTRVLKNQDVNLWCAYFNPTNANVVVTDNSVVDFIKYINSSSADYSSLLENINNSLTSIDTSLVNVSSLITTVNNSLNTIIEKLDDKTDYSGQISDIRDSLDNLAQQQQQTQDTIKDESQAIQNSIDSSTNEITNTLTDNDVSDIEVDEFEDIATNVTDDPTANGFNNIFETIRNALVNENTEPLKITIPFTDKSFEISAQSVYGNFSGFDTIKNLSGVVWYFIISLFIVQDIAKRINKIKSGNIDDVCDSNIKEDIL</sequence>
<evidence type="ECO:0000313" key="2">
    <source>
        <dbReference type="EMBL" id="DAD72613.1"/>
    </source>
</evidence>
<keyword evidence="1" id="KW-0472">Membrane</keyword>
<accession>A0A8S5LRE0</accession>
<reference evidence="2" key="1">
    <citation type="journal article" date="2021" name="Proc. Natl. Acad. Sci. U.S.A.">
        <title>A Catalog of Tens of Thousands of Viruses from Human Metagenomes Reveals Hidden Associations with Chronic Diseases.</title>
        <authorList>
            <person name="Tisza M.J."/>
            <person name="Buck C.B."/>
        </authorList>
    </citation>
    <scope>NUCLEOTIDE SEQUENCE</scope>
    <source>
        <strain evidence="2">CtD5y3</strain>
    </source>
</reference>
<keyword evidence="1" id="KW-1133">Transmembrane helix</keyword>
<keyword evidence="1" id="KW-0812">Transmembrane</keyword>
<organism evidence="2">
    <name type="scientific">Inoviridae sp. ctD5y3</name>
    <dbReference type="NCBI Taxonomy" id="2827624"/>
    <lineage>
        <taxon>Viruses</taxon>
        <taxon>Monodnaviria</taxon>
        <taxon>Loebvirae</taxon>
        <taxon>Hofneiviricota</taxon>
        <taxon>Faserviricetes</taxon>
        <taxon>Tubulavirales</taxon>
        <taxon>Inoviridae</taxon>
    </lineage>
</organism>
<name>A0A8S5LRE0_9VIRU</name>
<feature type="transmembrane region" description="Helical" evidence="1">
    <location>
        <begin position="21"/>
        <end position="47"/>
    </location>
</feature>